<dbReference type="EMBL" id="BLRW01000020">
    <property type="protein sequence ID" value="GFP22820.1"/>
    <property type="molecule type" value="Genomic_DNA"/>
</dbReference>
<dbReference type="InterPro" id="IPR036393">
    <property type="entry name" value="AceGlu_kinase-like_sf"/>
</dbReference>
<accession>A0A6V8NTT0</accession>
<evidence type="ECO:0000313" key="1">
    <source>
        <dbReference type="EMBL" id="GFP22820.1"/>
    </source>
</evidence>
<protein>
    <recommendedName>
        <fullName evidence="3">Glutamate 5-kinase</fullName>
    </recommendedName>
</protein>
<evidence type="ECO:0008006" key="3">
    <source>
        <dbReference type="Google" id="ProtNLM"/>
    </source>
</evidence>
<reference evidence="1 2" key="1">
    <citation type="journal article" date="2020" name="Front. Microbiol.">
        <title>Single-cell genomics of novel Actinobacteria with the Wood-Ljungdahl pathway discovered in a serpentinizing system.</title>
        <authorList>
            <person name="Merino N."/>
            <person name="Kawai M."/>
            <person name="Boyd E.S."/>
            <person name="Colman D.R."/>
            <person name="McGlynn S.E."/>
            <person name="Nealson K.H."/>
            <person name="Kurokawa K."/>
            <person name="Hongoh Y."/>
        </authorList>
    </citation>
    <scope>NUCLEOTIDE SEQUENCE [LARGE SCALE GENOMIC DNA]</scope>
    <source>
        <strain evidence="1 2">S09_30</strain>
    </source>
</reference>
<name>A0A6V8NTT0_9ACTN</name>
<comment type="caution">
    <text evidence="1">The sequence shown here is derived from an EMBL/GenBank/DDBJ whole genome shotgun (WGS) entry which is preliminary data.</text>
</comment>
<dbReference type="Gene3D" id="3.40.1160.10">
    <property type="entry name" value="Acetylglutamate kinase-like"/>
    <property type="match status" value="1"/>
</dbReference>
<evidence type="ECO:0000313" key="2">
    <source>
        <dbReference type="Proteomes" id="UP000585609"/>
    </source>
</evidence>
<dbReference type="AlphaFoldDB" id="A0A6V8NTT0"/>
<dbReference type="Proteomes" id="UP000585609">
    <property type="component" value="Unassembled WGS sequence"/>
</dbReference>
<feature type="non-terminal residue" evidence="1">
    <location>
        <position position="49"/>
    </location>
</feature>
<organism evidence="1 2">
    <name type="scientific">Candidatus Hakubella thermalkaliphila</name>
    <dbReference type="NCBI Taxonomy" id="2754717"/>
    <lineage>
        <taxon>Bacteria</taxon>
        <taxon>Bacillati</taxon>
        <taxon>Actinomycetota</taxon>
        <taxon>Actinomycetota incertae sedis</taxon>
        <taxon>Candidatus Hakubellales</taxon>
        <taxon>Candidatus Hakubellaceae</taxon>
        <taxon>Candidatus Hakubella</taxon>
    </lineage>
</organism>
<proteinExistence type="predicted"/>
<gene>
    <name evidence="1" type="ORF">HKBW3S09_00287</name>
</gene>
<sequence length="49" mass="5467">MGKNLARTLSNLQKIVIKIGSSCITSPSGRLDRPQMARLAREISELKKR</sequence>